<dbReference type="AlphaFoldDB" id="A0A0B1ZNW0"/>
<dbReference type="Proteomes" id="UP000031057">
    <property type="component" value="Unassembled WGS sequence"/>
</dbReference>
<dbReference type="OrthoDB" id="4759936at2"/>
<dbReference type="EMBL" id="JTDI01000003">
    <property type="protein sequence ID" value="KHK90954.1"/>
    <property type="molecule type" value="Genomic_DNA"/>
</dbReference>
<evidence type="ECO:0000313" key="3">
    <source>
        <dbReference type="Proteomes" id="UP000031057"/>
    </source>
</evidence>
<dbReference type="Pfam" id="PF19328">
    <property type="entry name" value="DAP_DH_C"/>
    <property type="match status" value="1"/>
</dbReference>
<dbReference type="SUPFAM" id="SSF51735">
    <property type="entry name" value="NAD(P)-binding Rossmann-fold domains"/>
    <property type="match status" value="1"/>
</dbReference>
<accession>A0A0B1ZNW0</accession>
<keyword evidence="3" id="KW-1185">Reference proteome</keyword>
<evidence type="ECO:0000259" key="1">
    <source>
        <dbReference type="Pfam" id="PF19328"/>
    </source>
</evidence>
<gene>
    <name evidence="2" type="ORF">LK12_08390</name>
</gene>
<dbReference type="InterPro" id="IPR036291">
    <property type="entry name" value="NAD(P)-bd_dom_sf"/>
</dbReference>
<feature type="domain" description="2,4-diaminopentanoate dehydrogenase C-terminal" evidence="1">
    <location>
        <begin position="204"/>
        <end position="339"/>
    </location>
</feature>
<dbReference type="CDD" id="cd24146">
    <property type="entry name" value="nat-AmDH_N_like"/>
    <property type="match status" value="1"/>
</dbReference>
<name>A0A0B1ZNW0_9SPHN</name>
<dbReference type="Gene3D" id="3.40.50.720">
    <property type="entry name" value="NAD(P)-binding Rossmann-like Domain"/>
    <property type="match status" value="1"/>
</dbReference>
<protein>
    <recommendedName>
        <fullName evidence="1">2,4-diaminopentanoate dehydrogenase C-terminal domain-containing protein</fullName>
    </recommendedName>
</protein>
<dbReference type="InterPro" id="IPR045760">
    <property type="entry name" value="DAP_DH_C"/>
</dbReference>
<proteinExistence type="predicted"/>
<dbReference type="STRING" id="1348853.LK12_08390"/>
<reference evidence="2 3" key="1">
    <citation type="submission" date="2014-10" db="EMBL/GenBank/DDBJ databases">
        <title>Genome sequence of Novosphingobium malaysiense MUSC 273(T).</title>
        <authorList>
            <person name="Lee L.-H."/>
        </authorList>
    </citation>
    <scope>NUCLEOTIDE SEQUENCE [LARGE SCALE GENOMIC DNA]</scope>
    <source>
        <strain evidence="2 3">MUSC 273</strain>
    </source>
</reference>
<organism evidence="2 3">
    <name type="scientific">Novosphingobium malaysiense</name>
    <dbReference type="NCBI Taxonomy" id="1348853"/>
    <lineage>
        <taxon>Bacteria</taxon>
        <taxon>Pseudomonadati</taxon>
        <taxon>Pseudomonadota</taxon>
        <taxon>Alphaproteobacteria</taxon>
        <taxon>Sphingomonadales</taxon>
        <taxon>Sphingomonadaceae</taxon>
        <taxon>Novosphingobium</taxon>
    </lineage>
</organism>
<comment type="caution">
    <text evidence="2">The sequence shown here is derived from an EMBL/GenBank/DDBJ whole genome shotgun (WGS) entry which is preliminary data.</text>
</comment>
<sequence>MTGKRYRIAQWGTGNVGRRALAAVIEHPLMDLVALRVFSGDKAGVDAGELCNKAPTGVVADLHAETVIAARPDCVIYLPNQADIPDMCRLLEAGINIATACVGFNHRDSLEPADRARLEAACAKGGASLYATGSSPGWITELVPFALLNMQRRLDRFIITDYADMASRDSPDMLVNRLGFGTDPATRPTGRPLGTATSTPPTFRALASAIGLPLDDVTTTIEYAVARKPAKIAIGTIEAGTIGAIRMAVKGWHRKEEILTRYSLWYVTRETEPQWEYRDSGWRVQVKGDTSLDISVGFDVTPEDYPAYSPGLTAHPVINAVPYVCDAAPGILETADLPMLVPDLSRTSG</sequence>
<evidence type="ECO:0000313" key="2">
    <source>
        <dbReference type="EMBL" id="KHK90954.1"/>
    </source>
</evidence>
<dbReference type="RefSeq" id="WP_039282034.1">
    <property type="nucleotide sequence ID" value="NZ_JTDI01000003.1"/>
</dbReference>